<organism evidence="2 3">
    <name type="scientific">Gellertiella hungarica</name>
    <dbReference type="NCBI Taxonomy" id="1572859"/>
    <lineage>
        <taxon>Bacteria</taxon>
        <taxon>Pseudomonadati</taxon>
        <taxon>Pseudomonadota</taxon>
        <taxon>Alphaproteobacteria</taxon>
        <taxon>Hyphomicrobiales</taxon>
        <taxon>Rhizobiaceae</taxon>
        <taxon>Gellertiella</taxon>
    </lineage>
</organism>
<feature type="domain" description="N-acetyltransferase" evidence="1">
    <location>
        <begin position="16"/>
        <end position="188"/>
    </location>
</feature>
<evidence type="ECO:0000313" key="2">
    <source>
        <dbReference type="EMBL" id="MBB4063584.1"/>
    </source>
</evidence>
<dbReference type="Pfam" id="PF00583">
    <property type="entry name" value="Acetyltransf_1"/>
    <property type="match status" value="1"/>
</dbReference>
<dbReference type="AlphaFoldDB" id="A0A7W6J2I1"/>
<comment type="caution">
    <text evidence="2">The sequence shown here is derived from an EMBL/GenBank/DDBJ whole genome shotgun (WGS) entry which is preliminary data.</text>
</comment>
<dbReference type="Proteomes" id="UP000528286">
    <property type="component" value="Unassembled WGS sequence"/>
</dbReference>
<evidence type="ECO:0000313" key="3">
    <source>
        <dbReference type="Proteomes" id="UP000528286"/>
    </source>
</evidence>
<dbReference type="Gene3D" id="3.40.630.30">
    <property type="match status" value="1"/>
</dbReference>
<reference evidence="2 3" key="1">
    <citation type="submission" date="2020-08" db="EMBL/GenBank/DDBJ databases">
        <title>Genomic Encyclopedia of Type Strains, Phase IV (KMG-IV): sequencing the most valuable type-strain genomes for metagenomic binning, comparative biology and taxonomic classification.</title>
        <authorList>
            <person name="Goeker M."/>
        </authorList>
    </citation>
    <scope>NUCLEOTIDE SEQUENCE [LARGE SCALE GENOMIC DNA]</scope>
    <source>
        <strain evidence="2 3">DSM 29853</strain>
    </source>
</reference>
<evidence type="ECO:0000259" key="1">
    <source>
        <dbReference type="PROSITE" id="PS51186"/>
    </source>
</evidence>
<dbReference type="CDD" id="cd04301">
    <property type="entry name" value="NAT_SF"/>
    <property type="match status" value="1"/>
</dbReference>
<dbReference type="RefSeq" id="WP_183364764.1">
    <property type="nucleotide sequence ID" value="NZ_JACIEZ010000001.1"/>
</dbReference>
<sequence>MNIQTFVGKDIAPCIPHLARLRMTVFRAFPYLYEGSADYEETYLATYAASPDSVFVLAFEGGEIVGASTGLPMADETDEVKAPFLASGRDPAGIFYFGESVLLESYRGRGIGVRFFEEREAHARRLGRFSTLAFCAVERPPHHPARPADYVPLHAFWGRRGFVHHPELVAEFRWRDIGDAQETGKPLSFWLKDLS</sequence>
<dbReference type="InterPro" id="IPR016181">
    <property type="entry name" value="Acyl_CoA_acyltransferase"/>
</dbReference>
<protein>
    <submittedName>
        <fullName evidence="2">GNAT superfamily N-acetyltransferase</fullName>
    </submittedName>
</protein>
<accession>A0A7W6J2I1</accession>
<gene>
    <name evidence="2" type="ORF">GGR23_000745</name>
</gene>
<dbReference type="SUPFAM" id="SSF55729">
    <property type="entry name" value="Acyl-CoA N-acyltransferases (Nat)"/>
    <property type="match status" value="1"/>
</dbReference>
<name>A0A7W6J2I1_9HYPH</name>
<dbReference type="EMBL" id="JACIEZ010000001">
    <property type="protein sequence ID" value="MBB4063584.1"/>
    <property type="molecule type" value="Genomic_DNA"/>
</dbReference>
<dbReference type="InterPro" id="IPR000182">
    <property type="entry name" value="GNAT_dom"/>
</dbReference>
<dbReference type="PROSITE" id="PS51186">
    <property type="entry name" value="GNAT"/>
    <property type="match status" value="1"/>
</dbReference>
<proteinExistence type="predicted"/>
<keyword evidence="3" id="KW-1185">Reference proteome</keyword>
<keyword evidence="2" id="KW-0808">Transferase</keyword>
<dbReference type="GO" id="GO:0016747">
    <property type="term" value="F:acyltransferase activity, transferring groups other than amino-acyl groups"/>
    <property type="evidence" value="ECO:0007669"/>
    <property type="project" value="InterPro"/>
</dbReference>